<dbReference type="SUPFAM" id="SSF48452">
    <property type="entry name" value="TPR-like"/>
    <property type="match status" value="3"/>
</dbReference>
<keyword evidence="6 13" id="KW-0418">Kinase</keyword>
<name>A0A4Q5M1T9_9BACT</name>
<comment type="caution">
    <text evidence="13">The sequence shown here is derived from an EMBL/GenBank/DDBJ whole genome shotgun (WGS) entry which is preliminary data.</text>
</comment>
<dbReference type="GO" id="GO:0016020">
    <property type="term" value="C:membrane"/>
    <property type="evidence" value="ECO:0007669"/>
    <property type="project" value="InterPro"/>
</dbReference>
<dbReference type="Proteomes" id="UP000293162">
    <property type="component" value="Unassembled WGS sequence"/>
</dbReference>
<evidence type="ECO:0000256" key="5">
    <source>
        <dbReference type="ARBA" id="ARBA00022741"/>
    </source>
</evidence>
<evidence type="ECO:0000256" key="10">
    <source>
        <dbReference type="SAM" id="Phobius"/>
    </source>
</evidence>
<keyword evidence="14" id="KW-1185">Reference proteome</keyword>
<feature type="repeat" description="TPR" evidence="9">
    <location>
        <begin position="285"/>
        <end position="318"/>
    </location>
</feature>
<organism evidence="13 14">
    <name type="scientific">Emticicia agri</name>
    <dbReference type="NCBI Taxonomy" id="2492393"/>
    <lineage>
        <taxon>Bacteria</taxon>
        <taxon>Pseudomonadati</taxon>
        <taxon>Bacteroidota</taxon>
        <taxon>Cytophagia</taxon>
        <taxon>Cytophagales</taxon>
        <taxon>Leadbetterellaceae</taxon>
        <taxon>Emticicia</taxon>
    </lineage>
</organism>
<dbReference type="Pfam" id="PF07730">
    <property type="entry name" value="HisKA_3"/>
    <property type="match status" value="1"/>
</dbReference>
<evidence type="ECO:0000256" key="6">
    <source>
        <dbReference type="ARBA" id="ARBA00022777"/>
    </source>
</evidence>
<keyword evidence="4" id="KW-0808">Transferase</keyword>
<proteinExistence type="predicted"/>
<evidence type="ECO:0000259" key="12">
    <source>
        <dbReference type="PROSITE" id="PS50109"/>
    </source>
</evidence>
<dbReference type="GO" id="GO:0046983">
    <property type="term" value="F:protein dimerization activity"/>
    <property type="evidence" value="ECO:0007669"/>
    <property type="project" value="InterPro"/>
</dbReference>
<feature type="chain" id="PRO_5020651323" description="histidine kinase" evidence="11">
    <location>
        <begin position="22"/>
        <end position="632"/>
    </location>
</feature>
<dbReference type="InterPro" id="IPR050482">
    <property type="entry name" value="Sensor_HK_TwoCompSys"/>
</dbReference>
<keyword evidence="5" id="KW-0547">Nucleotide-binding</keyword>
<dbReference type="EMBL" id="SEWF01000009">
    <property type="protein sequence ID" value="RYU96224.1"/>
    <property type="molecule type" value="Genomic_DNA"/>
</dbReference>
<feature type="signal peptide" evidence="11">
    <location>
        <begin position="1"/>
        <end position="21"/>
    </location>
</feature>
<dbReference type="RefSeq" id="WP_130020515.1">
    <property type="nucleotide sequence ID" value="NZ_SEWF01000009.1"/>
</dbReference>
<dbReference type="OrthoDB" id="1523646at2"/>
<evidence type="ECO:0000256" key="1">
    <source>
        <dbReference type="ARBA" id="ARBA00000085"/>
    </source>
</evidence>
<evidence type="ECO:0000256" key="7">
    <source>
        <dbReference type="ARBA" id="ARBA00022840"/>
    </source>
</evidence>
<keyword evidence="10" id="KW-0472">Membrane</keyword>
<feature type="repeat" description="TPR" evidence="9">
    <location>
        <begin position="165"/>
        <end position="198"/>
    </location>
</feature>
<reference evidence="13 14" key="1">
    <citation type="submission" date="2019-02" db="EMBL/GenBank/DDBJ databases">
        <title>Bacterial novel species Emticicia sp. 17J42-9 isolated from soil.</title>
        <authorList>
            <person name="Jung H.-Y."/>
        </authorList>
    </citation>
    <scope>NUCLEOTIDE SEQUENCE [LARGE SCALE GENOMIC DNA]</scope>
    <source>
        <strain evidence="13 14">17J42-9</strain>
    </source>
</reference>
<dbReference type="PANTHER" id="PTHR24421:SF10">
    <property type="entry name" value="NITRATE_NITRITE SENSOR PROTEIN NARQ"/>
    <property type="match status" value="1"/>
</dbReference>
<dbReference type="Pfam" id="PF13424">
    <property type="entry name" value="TPR_12"/>
    <property type="match status" value="2"/>
</dbReference>
<sequence length="632" mass="72096">MKKTFVFFTCLCFSTSYLSFAQYPKTIDSLTVFLKTEKQDTVYVQALSEFTFQKIQHGKYATADSGITALEALSKKLNYGTGFYRAMNSRGFLAYSKQNYDVALDYFLKCAEIIDTYKLPKRTYQNALNNISIAYGANGDREKATKYAMDLIDFQEKNKLKPLKSSPYDRIANNLQHYKKYDEALVYYKKALQIEIDNNNKIYIAIAENSIGNIYELMKKPDEAIACFLRGLKSAEEADYTLLQTDFLTNLGRLYFAKNEFGKAEAYLKKSEKLIKELEANQSLKIVYQNLGDLYAKQHKNELAEKYYLEALALAKESKDIYMFYSINENLSVFYADTRQYEKAYEYKLASETAKDSTFKLETAKNTEELQTKYETKQKEQEIALLNEKNANASLQNKGITFGSVLLLLLAGVFTILILNRNKLKRLQEAEKLCNRIASDLHDEIGSTLSSILLISGMAKNQHIIQTNEGSNRMFSKIHSDSQHVMESVDEIIWSVNPVHDSLQGILLRLREYALPLAESKNISFDFKVDEDIENLALPMEIRRNLYLIIKEAINNLIKYSEASKANVHFVKDKKDISVTVEDNGKGFDTLASTTRNGLKNMKLRAAEMGAKIDILSNPQSGSLIKLSFSIT</sequence>
<dbReference type="InterPro" id="IPR005467">
    <property type="entry name" value="His_kinase_dom"/>
</dbReference>
<dbReference type="EC" id="2.7.13.3" evidence="2"/>
<keyword evidence="3" id="KW-0597">Phosphoprotein</keyword>
<evidence type="ECO:0000256" key="4">
    <source>
        <dbReference type="ARBA" id="ARBA00022679"/>
    </source>
</evidence>
<feature type="domain" description="Histidine kinase" evidence="12">
    <location>
        <begin position="440"/>
        <end position="632"/>
    </location>
</feature>
<dbReference type="CDD" id="cd16917">
    <property type="entry name" value="HATPase_UhpB-NarQ-NarX-like"/>
    <property type="match status" value="1"/>
</dbReference>
<gene>
    <name evidence="13" type="ORF">EWM59_08415</name>
</gene>
<evidence type="ECO:0000256" key="3">
    <source>
        <dbReference type="ARBA" id="ARBA00022553"/>
    </source>
</evidence>
<dbReference type="InterPro" id="IPR011990">
    <property type="entry name" value="TPR-like_helical_dom_sf"/>
</dbReference>
<keyword evidence="10" id="KW-1133">Transmembrane helix</keyword>
<evidence type="ECO:0000313" key="13">
    <source>
        <dbReference type="EMBL" id="RYU96224.1"/>
    </source>
</evidence>
<dbReference type="Pfam" id="PF02518">
    <property type="entry name" value="HATPase_c"/>
    <property type="match status" value="1"/>
</dbReference>
<dbReference type="GO" id="GO:0000155">
    <property type="term" value="F:phosphorelay sensor kinase activity"/>
    <property type="evidence" value="ECO:0007669"/>
    <property type="project" value="InterPro"/>
</dbReference>
<keyword evidence="7" id="KW-0067">ATP-binding</keyword>
<keyword evidence="8" id="KW-0902">Two-component regulatory system</keyword>
<evidence type="ECO:0000256" key="9">
    <source>
        <dbReference type="PROSITE-ProRule" id="PRU00339"/>
    </source>
</evidence>
<keyword evidence="10" id="KW-0812">Transmembrane</keyword>
<evidence type="ECO:0000256" key="2">
    <source>
        <dbReference type="ARBA" id="ARBA00012438"/>
    </source>
</evidence>
<dbReference type="PROSITE" id="PS50109">
    <property type="entry name" value="HIS_KIN"/>
    <property type="match status" value="1"/>
</dbReference>
<evidence type="ECO:0000256" key="8">
    <source>
        <dbReference type="ARBA" id="ARBA00023012"/>
    </source>
</evidence>
<evidence type="ECO:0000256" key="11">
    <source>
        <dbReference type="SAM" id="SignalP"/>
    </source>
</evidence>
<dbReference type="PANTHER" id="PTHR24421">
    <property type="entry name" value="NITRATE/NITRITE SENSOR PROTEIN NARX-RELATED"/>
    <property type="match status" value="1"/>
</dbReference>
<dbReference type="SUPFAM" id="SSF55874">
    <property type="entry name" value="ATPase domain of HSP90 chaperone/DNA topoisomerase II/histidine kinase"/>
    <property type="match status" value="1"/>
</dbReference>
<evidence type="ECO:0000313" key="14">
    <source>
        <dbReference type="Proteomes" id="UP000293162"/>
    </source>
</evidence>
<dbReference type="InterPro" id="IPR003594">
    <property type="entry name" value="HATPase_dom"/>
</dbReference>
<dbReference type="InterPro" id="IPR036890">
    <property type="entry name" value="HATPase_C_sf"/>
</dbReference>
<keyword evidence="11" id="KW-0732">Signal</keyword>
<protein>
    <recommendedName>
        <fullName evidence="2">histidine kinase</fullName>
        <ecNumber evidence="2">2.7.13.3</ecNumber>
    </recommendedName>
</protein>
<dbReference type="InterPro" id="IPR011712">
    <property type="entry name" value="Sig_transdc_His_kin_sub3_dim/P"/>
</dbReference>
<accession>A0A4Q5M1T9</accession>
<comment type="catalytic activity">
    <reaction evidence="1">
        <text>ATP + protein L-histidine = ADP + protein N-phospho-L-histidine.</text>
        <dbReference type="EC" id="2.7.13.3"/>
    </reaction>
</comment>
<dbReference type="InterPro" id="IPR019734">
    <property type="entry name" value="TPR_rpt"/>
</dbReference>
<dbReference type="AlphaFoldDB" id="A0A4Q5M1T9"/>
<dbReference type="PROSITE" id="PS50005">
    <property type="entry name" value="TPR"/>
    <property type="match status" value="2"/>
</dbReference>
<dbReference type="Gene3D" id="1.25.40.10">
    <property type="entry name" value="Tetratricopeptide repeat domain"/>
    <property type="match status" value="2"/>
</dbReference>
<dbReference type="Gene3D" id="3.30.565.10">
    <property type="entry name" value="Histidine kinase-like ATPase, C-terminal domain"/>
    <property type="match status" value="1"/>
</dbReference>
<keyword evidence="9" id="KW-0802">TPR repeat</keyword>
<dbReference type="SMART" id="SM00028">
    <property type="entry name" value="TPR"/>
    <property type="match status" value="6"/>
</dbReference>
<dbReference type="GO" id="GO:0005524">
    <property type="term" value="F:ATP binding"/>
    <property type="evidence" value="ECO:0007669"/>
    <property type="project" value="UniProtKB-KW"/>
</dbReference>
<feature type="transmembrane region" description="Helical" evidence="10">
    <location>
        <begin position="399"/>
        <end position="419"/>
    </location>
</feature>
<dbReference type="Gene3D" id="1.20.5.1930">
    <property type="match status" value="1"/>
</dbReference>